<dbReference type="GO" id="GO:0030008">
    <property type="term" value="C:TRAPP complex"/>
    <property type="evidence" value="ECO:0007669"/>
    <property type="project" value="TreeGrafter"/>
</dbReference>
<gene>
    <name evidence="3" type="ORF">STCU_00197</name>
    <name evidence="2" type="ORF">STCU_00945</name>
</gene>
<comment type="similarity">
    <text evidence="1">Belongs to the TRAPP small subunits family. BET3 subfamily.</text>
</comment>
<comment type="caution">
    <text evidence="3">The sequence shown here is derived from an EMBL/GenBank/DDBJ whole genome shotgun (WGS) entry which is preliminary data.</text>
</comment>
<sequence length="183" mass="20190">MQVSESAATSLNLELISYLCKLSNNGNESALEQDDINTSASIRGQMLESQGVLVGLRITERLLTREPLFSGSPTDVCRFIGNNLWKAMFSKRIDSIKMSDNVFHFRDKGHRWLEGFPKADELMTNNGESAAKSDSIGRKDVLKYIIGVLKGSTHLLYNGQPVSIRANCTADGDTHFVLSFNSG</sequence>
<dbReference type="GO" id="GO:0005802">
    <property type="term" value="C:trans-Golgi network"/>
    <property type="evidence" value="ECO:0007669"/>
    <property type="project" value="TreeGrafter"/>
</dbReference>
<dbReference type="Pfam" id="PF04051">
    <property type="entry name" value="TRAPP"/>
    <property type="match status" value="1"/>
</dbReference>
<evidence type="ECO:0000256" key="1">
    <source>
        <dbReference type="ARBA" id="ARBA00006218"/>
    </source>
</evidence>
<name>S9WMD4_9TRYP</name>
<evidence type="ECO:0000313" key="4">
    <source>
        <dbReference type="Proteomes" id="UP000015354"/>
    </source>
</evidence>
<keyword evidence="4" id="KW-1185">Reference proteome</keyword>
<dbReference type="InterPro" id="IPR007194">
    <property type="entry name" value="TRAPP_component"/>
</dbReference>
<dbReference type="PANTHER" id="PTHR12817">
    <property type="entry name" value="TRAFFICKING PROTEIN PARTICLE COMPLEX SUBUNIT 6B"/>
    <property type="match status" value="1"/>
</dbReference>
<evidence type="ECO:0000313" key="3">
    <source>
        <dbReference type="EMBL" id="EPY37100.1"/>
    </source>
</evidence>
<dbReference type="OrthoDB" id="10254842at2759"/>
<dbReference type="CDD" id="cd14944">
    <property type="entry name" value="TRAPPC6A_Trs33"/>
    <property type="match status" value="1"/>
</dbReference>
<dbReference type="PANTHER" id="PTHR12817:SF0">
    <property type="entry name" value="GEO08327P1"/>
    <property type="match status" value="1"/>
</dbReference>
<dbReference type="InterPro" id="IPR024096">
    <property type="entry name" value="NO_sig/Golgi_transp_ligand-bd"/>
</dbReference>
<dbReference type="GO" id="GO:0005801">
    <property type="term" value="C:cis-Golgi network"/>
    <property type="evidence" value="ECO:0007669"/>
    <property type="project" value="TreeGrafter"/>
</dbReference>
<reference evidence="3 4" key="1">
    <citation type="journal article" date="2013" name="PLoS ONE">
        <title>Predicting the Proteins of Angomonas deanei, Strigomonas culicis and Their Respective Endosymbionts Reveals New Aspects of the Trypanosomatidae Family.</title>
        <authorList>
            <person name="Motta M.C."/>
            <person name="Martins A.C."/>
            <person name="de Souza S.S."/>
            <person name="Catta-Preta C.M."/>
            <person name="Silva R."/>
            <person name="Klein C.C."/>
            <person name="de Almeida L.G."/>
            <person name="de Lima Cunha O."/>
            <person name="Ciapina L.P."/>
            <person name="Brocchi M."/>
            <person name="Colabardini A.C."/>
            <person name="de Araujo Lima B."/>
            <person name="Machado C.R."/>
            <person name="de Almeida Soares C.M."/>
            <person name="Probst C.M."/>
            <person name="de Menezes C.B."/>
            <person name="Thompson C.E."/>
            <person name="Bartholomeu D.C."/>
            <person name="Gradia D.F."/>
            <person name="Pavoni D.P."/>
            <person name="Grisard E.C."/>
            <person name="Fantinatti-Garboggini F."/>
            <person name="Marchini F.K."/>
            <person name="Rodrigues-Luiz G.F."/>
            <person name="Wagner G."/>
            <person name="Goldman G.H."/>
            <person name="Fietto J.L."/>
            <person name="Elias M.C."/>
            <person name="Goldman M.H."/>
            <person name="Sagot M.F."/>
            <person name="Pereira M."/>
            <person name="Stoco P.H."/>
            <person name="de Mendonca-Neto R.P."/>
            <person name="Teixeira S.M."/>
            <person name="Maciel T.E."/>
            <person name="de Oliveira Mendes T.A."/>
            <person name="Urmenyi T.P."/>
            <person name="de Souza W."/>
            <person name="Schenkman S."/>
            <person name="de Vasconcelos A.T."/>
        </authorList>
    </citation>
    <scope>NUCLEOTIDE SEQUENCE [LARGE SCALE GENOMIC DNA]</scope>
</reference>
<dbReference type="EMBL" id="ATMH01000945">
    <property type="protein sequence ID" value="EPY35729.1"/>
    <property type="molecule type" value="Genomic_DNA"/>
</dbReference>
<dbReference type="Proteomes" id="UP000015354">
    <property type="component" value="Unassembled WGS sequence"/>
</dbReference>
<dbReference type="Gene3D" id="3.30.1380.20">
    <property type="entry name" value="Trafficking protein particle complex subunit 3"/>
    <property type="match status" value="1"/>
</dbReference>
<dbReference type="SUPFAM" id="SSF111126">
    <property type="entry name" value="Ligand-binding domain in the NO signalling and Golgi transport"/>
    <property type="match status" value="1"/>
</dbReference>
<evidence type="ECO:0000313" key="2">
    <source>
        <dbReference type="EMBL" id="EPY35729.1"/>
    </source>
</evidence>
<dbReference type="GO" id="GO:0006888">
    <property type="term" value="P:endoplasmic reticulum to Golgi vesicle-mediated transport"/>
    <property type="evidence" value="ECO:0007669"/>
    <property type="project" value="TreeGrafter"/>
</dbReference>
<dbReference type="InterPro" id="IPR037992">
    <property type="entry name" value="TRAPPC6/Trs33"/>
</dbReference>
<dbReference type="AlphaFoldDB" id="S9WMD4"/>
<proteinExistence type="inferred from homology"/>
<accession>S9WMD4</accession>
<organism evidence="3 4">
    <name type="scientific">Strigomonas culicis</name>
    <dbReference type="NCBI Taxonomy" id="28005"/>
    <lineage>
        <taxon>Eukaryota</taxon>
        <taxon>Discoba</taxon>
        <taxon>Euglenozoa</taxon>
        <taxon>Kinetoplastea</taxon>
        <taxon>Metakinetoplastina</taxon>
        <taxon>Trypanosomatida</taxon>
        <taxon>Trypanosomatidae</taxon>
        <taxon>Strigomonadinae</taxon>
        <taxon>Strigomonas</taxon>
    </lineage>
</organism>
<protein>
    <submittedName>
        <fullName evidence="3">Uncharacterized protein</fullName>
    </submittedName>
</protein>
<dbReference type="EMBL" id="ATMH01000197">
    <property type="protein sequence ID" value="EPY37100.1"/>
    <property type="molecule type" value="Genomic_DNA"/>
</dbReference>
<reference evidence="3" key="2">
    <citation type="submission" date="2013-03" db="EMBL/GenBank/DDBJ databases">
        <authorList>
            <person name="Motta M.C.M."/>
            <person name="Martins A.C.A."/>
            <person name="Preta C.M.C.C."/>
            <person name="Silva R."/>
            <person name="de Souza S.S."/>
            <person name="Klein C.C."/>
            <person name="de Almeida L.G.P."/>
            <person name="Cunha O.L."/>
            <person name="Colabardini A.C."/>
            <person name="Lima B.A."/>
            <person name="Machado C.R."/>
            <person name="Soares C.M.A."/>
            <person name="de Menezes C.B.A."/>
            <person name="Bartolomeu D.C."/>
            <person name="Grisard E.C."/>
            <person name="Fantinatti-Garboggini F."/>
            <person name="Rodrigues-Luiz G.F."/>
            <person name="Wagner G."/>
            <person name="Goldman G.H."/>
            <person name="Fietto J.L.R."/>
            <person name="Ciapina L.P."/>
            <person name="Brocchi M."/>
            <person name="Elias M.C."/>
            <person name="Goldman M.H.S."/>
            <person name="Sagot M.-F."/>
            <person name="Pereira M."/>
            <person name="Stoco P.H."/>
            <person name="Teixeira S.M.R."/>
            <person name="de Mendonca-Neto R.P."/>
            <person name="Maciel T.E.F."/>
            <person name="Mendes T.A.O."/>
            <person name="Urmenyi T.P."/>
            <person name="Teixeira M.M.G."/>
            <person name="de Camargo E.F.P."/>
            <person name="de Sousa W."/>
            <person name="Schenkman S."/>
            <person name="de Vasconcelos A.T.R."/>
        </authorList>
    </citation>
    <scope>NUCLEOTIDE SEQUENCE</scope>
</reference>